<dbReference type="EMBL" id="AP022829">
    <property type="protein sequence ID" value="BCA87603.1"/>
    <property type="molecule type" value="Genomic_DNA"/>
</dbReference>
<feature type="compositionally biased region" description="Basic and acidic residues" evidence="1">
    <location>
        <begin position="196"/>
        <end position="207"/>
    </location>
</feature>
<dbReference type="AlphaFoldDB" id="A0A6F8SHK1"/>
<evidence type="ECO:0000313" key="2">
    <source>
        <dbReference type="EMBL" id="BCA87603.1"/>
    </source>
</evidence>
<dbReference type="KEGG" id="ahat:ADCFC_02220"/>
<feature type="region of interest" description="Disordered" evidence="1">
    <location>
        <begin position="138"/>
        <end position="207"/>
    </location>
</feature>
<evidence type="ECO:0000313" key="3">
    <source>
        <dbReference type="Proteomes" id="UP000501727"/>
    </source>
</evidence>
<protein>
    <recommendedName>
        <fullName evidence="4">Helix-turn-helix domain-containing protein</fullName>
    </recommendedName>
</protein>
<accession>A0A6F8SHK1</accession>
<gene>
    <name evidence="2" type="ORF">ADCFC_01020</name>
</gene>
<name>A0A6F8SHK1_9ACTN</name>
<dbReference type="RefSeq" id="WP_197745968.1">
    <property type="nucleotide sequence ID" value="NZ_AP022829.1"/>
</dbReference>
<evidence type="ECO:0008006" key="4">
    <source>
        <dbReference type="Google" id="ProtNLM"/>
    </source>
</evidence>
<organism evidence="2 3">
    <name type="scientific">Adlercreutzia hattorii</name>
    <dbReference type="NCBI Taxonomy" id="2707299"/>
    <lineage>
        <taxon>Bacteria</taxon>
        <taxon>Bacillati</taxon>
        <taxon>Actinomycetota</taxon>
        <taxon>Coriobacteriia</taxon>
        <taxon>Eggerthellales</taxon>
        <taxon>Eggerthellaceae</taxon>
        <taxon>Adlercreutzia</taxon>
    </lineage>
</organism>
<sequence length="412" mass="45881">MGNVIHRGKGSFTFVENTIFFDHGLSAKAKGIYCQIRSLENNPEWVFTVKGFASLVRDGADAVSAGIKELESSGYIIRARKRSENGRFLKAEEATWVTLDDPAMHAQVAAELKADGYAILSEFTREPPANVEFETSAAQLATTSDMPKKDQVGTRTGKSVSGKATSGEPAPINYSSDKTLEPDKEPLSCLPDEGAQEAKRQKESFREYRKGEFPEAFERLCAMSIKPVASLRFKRDCLTAWKRRVAQGFTPEQIIDAYAAYAKSFWMRNGGDTTLAKNLARWLEGEGGLAAYSDEPIPPDLLDPCGEPLDMPGLAQTDPEFAKMWRKVETRRSVIRSQMAVGGERPPEERVVAACAEDKHYQRYLAACEERHARYLKIFDLFKAPEMQLPLEDAHQQIIADGLNPYGRRVIA</sequence>
<feature type="compositionally biased region" description="Polar residues" evidence="1">
    <location>
        <begin position="153"/>
        <end position="164"/>
    </location>
</feature>
<reference evidence="3" key="1">
    <citation type="journal article" date="2020" name="Microbiol. Resour. Announc.">
        <title>Complete Genome Sequence of Adlercreutzia sp. Strain 8CFCBH1, a Potent Producer of Equol, Isolated from Healthy Japanese Feces.</title>
        <authorList>
            <person name="Ogata Y."/>
            <person name="Sakamoto M."/>
            <person name="Ohkuma M."/>
            <person name="Hattori M."/>
            <person name="Suda W."/>
        </authorList>
    </citation>
    <scope>NUCLEOTIDE SEQUENCE [LARGE SCALE GENOMIC DNA]</scope>
    <source>
        <strain evidence="3">8CFCBH1</strain>
    </source>
</reference>
<evidence type="ECO:0000256" key="1">
    <source>
        <dbReference type="SAM" id="MobiDB-lite"/>
    </source>
</evidence>
<dbReference type="Proteomes" id="UP000501727">
    <property type="component" value="Chromosome"/>
</dbReference>
<keyword evidence="3" id="KW-1185">Reference proteome</keyword>
<reference evidence="3" key="2">
    <citation type="submission" date="2020-03" db="EMBL/GenBank/DDBJ databases">
        <title>Complete Genome Sequence of Adlercreutzia sp. strain 8CFCBH1 Producing Equol, Isolated from Healthy Japanese Feces.</title>
        <authorList>
            <person name="Ogata Y."/>
            <person name="Sakamoto M."/>
            <person name="Ohkuma M."/>
            <person name="Hattori M."/>
            <person name="Suda W."/>
        </authorList>
    </citation>
    <scope>NUCLEOTIDE SEQUENCE [LARGE SCALE GENOMIC DNA]</scope>
    <source>
        <strain evidence="3">8CFCBH1</strain>
    </source>
</reference>
<proteinExistence type="predicted"/>